<evidence type="ECO:0000313" key="1">
    <source>
        <dbReference type="EMBL" id="KRH94092.1"/>
    </source>
</evidence>
<sequence length="294" mass="34504">MRQCVSCKTAAFCKTNAFYCQKCFLSVLERRARAVIRNILKDECEIFDLDNDFDFSDEPQSQIAESVKSSETQYKSKEIRIIIKVEHKQDCALAFLLASFLHDHALSHVLIERNGKYYNFQSGNTTHELKNLTLKIKTITEKEIESKNTDTFKIIYLSRYTRDDLATLILESTIEYQMREMAKYCTDGYISHGHKVVNALRLFTDKEMTLFLKCQEIEFKIFIDKNDMVDISVETCSKNENFQMPRINKKFLQIHKQIPLKYKKFVAQMNKKNRSTSTNIIETVLKGFRNKKMV</sequence>
<name>A0A0R0LXR3_9MICR</name>
<dbReference type="AlphaFoldDB" id="A0A0R0LXR3"/>
<dbReference type="Proteomes" id="UP000051530">
    <property type="component" value="Unassembled WGS sequence"/>
</dbReference>
<comment type="caution">
    <text evidence="1">The sequence shown here is derived from an EMBL/GenBank/DDBJ whole genome shotgun (WGS) entry which is preliminary data.</text>
</comment>
<proteinExistence type="predicted"/>
<organism evidence="1 2">
    <name type="scientific">Pseudoloma neurophilia</name>
    <dbReference type="NCBI Taxonomy" id="146866"/>
    <lineage>
        <taxon>Eukaryota</taxon>
        <taxon>Fungi</taxon>
        <taxon>Fungi incertae sedis</taxon>
        <taxon>Microsporidia</taxon>
        <taxon>Pseudoloma</taxon>
    </lineage>
</organism>
<accession>A0A0R0LXR3</accession>
<keyword evidence="2" id="KW-1185">Reference proteome</keyword>
<dbReference type="VEuPathDB" id="MicrosporidiaDB:M153_3840001524"/>
<evidence type="ECO:0000313" key="2">
    <source>
        <dbReference type="Proteomes" id="UP000051530"/>
    </source>
</evidence>
<reference evidence="1 2" key="1">
    <citation type="submission" date="2015-07" db="EMBL/GenBank/DDBJ databases">
        <title>The genome of Pseudoloma neurophilia, a relevant intracellular parasite of the zebrafish.</title>
        <authorList>
            <person name="Ndikumana S."/>
            <person name="Pelin A."/>
            <person name="Sanders J."/>
            <person name="Corradi N."/>
        </authorList>
    </citation>
    <scope>NUCLEOTIDE SEQUENCE [LARGE SCALE GENOMIC DNA]</scope>
    <source>
        <strain evidence="1 2">MK1</strain>
    </source>
</reference>
<protein>
    <submittedName>
        <fullName evidence="1">Uncharacterized protein</fullName>
    </submittedName>
</protein>
<dbReference type="EMBL" id="LGUB01000138">
    <property type="protein sequence ID" value="KRH94092.1"/>
    <property type="molecule type" value="Genomic_DNA"/>
</dbReference>
<gene>
    <name evidence="1" type="ORF">M153_3840001524</name>
</gene>